<evidence type="ECO:0000313" key="1">
    <source>
        <dbReference type="EMBL" id="AUB43857.1"/>
    </source>
</evidence>
<protein>
    <submittedName>
        <fullName evidence="1">Uncharacterized protein</fullName>
    </submittedName>
</protein>
<dbReference type="Proteomes" id="UP000232003">
    <property type="component" value="Plasmid pNFSY07"/>
</dbReference>
<reference evidence="1 2" key="1">
    <citation type="submission" date="2017-11" db="EMBL/GenBank/DDBJ databases">
        <title>Complete genome of a free-living desiccation-tolerant cyanobacterium and its photosynthetic adaptation to extreme terrestrial habitat.</title>
        <authorList>
            <person name="Shang J."/>
        </authorList>
    </citation>
    <scope>NUCLEOTIDE SEQUENCE [LARGE SCALE GENOMIC DNA]</scope>
    <source>
        <strain evidence="1 2">CCNUN1</strain>
        <plasmid evidence="2">pnfsy07</plasmid>
    </source>
</reference>
<accession>A0A2K8T835</accession>
<sequence length="84" mass="9755">MGKNPKQFWQFGIQWLWVAVSMELATQRDSEEVVRGIGQNFPQLVSHATPVVSVSAVESLYIIDTVFNRVQLRLYNWLEMNKTK</sequence>
<geneLocation type="plasmid" evidence="2">
    <name>pnfsy07</name>
</geneLocation>
<keyword evidence="2" id="KW-1185">Reference proteome</keyword>
<organism evidence="1 2">
    <name type="scientific">Nostoc flagelliforme CCNUN1</name>
    <dbReference type="NCBI Taxonomy" id="2038116"/>
    <lineage>
        <taxon>Bacteria</taxon>
        <taxon>Bacillati</taxon>
        <taxon>Cyanobacteriota</taxon>
        <taxon>Cyanophyceae</taxon>
        <taxon>Nostocales</taxon>
        <taxon>Nostocaceae</taxon>
        <taxon>Nostoc</taxon>
    </lineage>
</organism>
<gene>
    <name evidence="1" type="ORF">COO91_10054</name>
</gene>
<dbReference type="AlphaFoldDB" id="A0A2K8T835"/>
<dbReference type="KEGG" id="nfl:COO91_10054"/>
<dbReference type="RefSeq" id="WP_100903818.1">
    <property type="nucleotide sequence ID" value="NZ_CAWNNC010000008.1"/>
</dbReference>
<dbReference type="EMBL" id="CP024792">
    <property type="protein sequence ID" value="AUB43857.1"/>
    <property type="molecule type" value="Genomic_DNA"/>
</dbReference>
<proteinExistence type="predicted"/>
<keyword evidence="1" id="KW-0614">Plasmid</keyword>
<name>A0A2K8T835_9NOSO</name>
<evidence type="ECO:0000313" key="2">
    <source>
        <dbReference type="Proteomes" id="UP000232003"/>
    </source>
</evidence>